<feature type="region of interest" description="Disordered" evidence="1">
    <location>
        <begin position="41"/>
        <end position="66"/>
    </location>
</feature>
<evidence type="ECO:0000256" key="2">
    <source>
        <dbReference type="SAM" id="SignalP"/>
    </source>
</evidence>
<feature type="chain" id="PRO_5013310014" evidence="2">
    <location>
        <begin position="18"/>
        <end position="125"/>
    </location>
</feature>
<dbReference type="OrthoDB" id="73901at2759"/>
<evidence type="ECO:0000313" key="3">
    <source>
        <dbReference type="EMBL" id="PFH52281.1"/>
    </source>
</evidence>
<evidence type="ECO:0000256" key="1">
    <source>
        <dbReference type="SAM" id="MobiDB-lite"/>
    </source>
</evidence>
<protein>
    <submittedName>
        <fullName evidence="3">Uncharacterized protein</fullName>
    </submittedName>
</protein>
<feature type="compositionally biased region" description="Basic residues" evidence="1">
    <location>
        <begin position="44"/>
        <end position="59"/>
    </location>
</feature>
<keyword evidence="2" id="KW-0732">Signal</keyword>
<name>A0A2A9NVF3_9AGAR</name>
<evidence type="ECO:0000313" key="4">
    <source>
        <dbReference type="Proteomes" id="UP000242287"/>
    </source>
</evidence>
<proteinExistence type="predicted"/>
<gene>
    <name evidence="3" type="ORF">AMATHDRAFT_46409</name>
</gene>
<reference evidence="3 4" key="1">
    <citation type="submission" date="2014-02" db="EMBL/GenBank/DDBJ databases">
        <title>Transposable element dynamics among asymbiotic and ectomycorrhizal Amanita fungi.</title>
        <authorList>
            <consortium name="DOE Joint Genome Institute"/>
            <person name="Hess J."/>
            <person name="Skrede I."/>
            <person name="Wolfe B."/>
            <person name="LaButti K."/>
            <person name="Ohm R.A."/>
            <person name="Grigoriev I.V."/>
            <person name="Pringle A."/>
        </authorList>
    </citation>
    <scope>NUCLEOTIDE SEQUENCE [LARGE SCALE GENOMIC DNA]</scope>
    <source>
        <strain evidence="3 4">SKay4041</strain>
    </source>
</reference>
<organism evidence="3 4">
    <name type="scientific">Amanita thiersii Skay4041</name>
    <dbReference type="NCBI Taxonomy" id="703135"/>
    <lineage>
        <taxon>Eukaryota</taxon>
        <taxon>Fungi</taxon>
        <taxon>Dikarya</taxon>
        <taxon>Basidiomycota</taxon>
        <taxon>Agaricomycotina</taxon>
        <taxon>Agaricomycetes</taxon>
        <taxon>Agaricomycetidae</taxon>
        <taxon>Agaricales</taxon>
        <taxon>Pluteineae</taxon>
        <taxon>Amanitaceae</taxon>
        <taxon>Amanita</taxon>
    </lineage>
</organism>
<sequence>MGYARLIIIIATSLTLAQSILLDQLWGPSLNLGSYTIVPSPQRPLRKKRRERRRPKPKLHIPPSQSNIARADAFALELGLGHPPRSEDDDKTIDWQAHSVESTLLCSHDAGNSFDIEGHYDYSPD</sequence>
<dbReference type="Proteomes" id="UP000242287">
    <property type="component" value="Unassembled WGS sequence"/>
</dbReference>
<feature type="signal peptide" evidence="2">
    <location>
        <begin position="1"/>
        <end position="17"/>
    </location>
</feature>
<dbReference type="AlphaFoldDB" id="A0A2A9NVF3"/>
<keyword evidence="4" id="KW-1185">Reference proteome</keyword>
<dbReference type="EMBL" id="KZ301980">
    <property type="protein sequence ID" value="PFH52281.1"/>
    <property type="molecule type" value="Genomic_DNA"/>
</dbReference>
<accession>A0A2A9NVF3</accession>